<organism evidence="1">
    <name type="scientific">Sedimenticola thiotaurini</name>
    <dbReference type="NCBI Taxonomy" id="1543721"/>
    <lineage>
        <taxon>Bacteria</taxon>
        <taxon>Pseudomonadati</taxon>
        <taxon>Pseudomonadota</taxon>
        <taxon>Gammaproteobacteria</taxon>
        <taxon>Chromatiales</taxon>
        <taxon>Sedimenticolaceae</taxon>
        <taxon>Sedimenticola</taxon>
    </lineage>
</organism>
<protein>
    <submittedName>
        <fullName evidence="1">DUF3501 family protein</fullName>
    </submittedName>
</protein>
<dbReference type="Proteomes" id="UP000886251">
    <property type="component" value="Unassembled WGS sequence"/>
</dbReference>
<dbReference type="InterPro" id="IPR021890">
    <property type="entry name" value="DUF3501"/>
</dbReference>
<gene>
    <name evidence="1" type="ORF">ENI96_02045</name>
</gene>
<dbReference type="EMBL" id="DRKP01000023">
    <property type="protein sequence ID" value="HEB95197.1"/>
    <property type="molecule type" value="Genomic_DNA"/>
</dbReference>
<accession>A0A831W9J2</accession>
<proteinExistence type="predicted"/>
<dbReference type="Pfam" id="PF12007">
    <property type="entry name" value="DUF3501"/>
    <property type="match status" value="1"/>
</dbReference>
<comment type="caution">
    <text evidence="1">The sequence shown here is derived from an EMBL/GenBank/DDBJ whole genome shotgun (WGS) entry which is preliminary data.</text>
</comment>
<name>A0A831W9J2_9GAMM</name>
<evidence type="ECO:0000313" key="1">
    <source>
        <dbReference type="EMBL" id="HEB95197.1"/>
    </source>
</evidence>
<dbReference type="AlphaFoldDB" id="A0A831W9J2"/>
<sequence length="196" mass="22861">MTQLTRDDLYSLEEYARIRPDFRARVMAHKKSRQVALGPHATLYFEDRLTMQYQIQEMLRIERIFEEAGIQEELAAYNPLIPDGSNWKATFMIEYPDPEQRKAALARLIGIERRVWVQVADFEQVFPIANEDLERETDEKTSSVHFLRFELTPEMVRALKQGAALAMGVDHPEYRHEVRNLPDAVRDSLVEDLVAV</sequence>
<reference evidence="1" key="1">
    <citation type="journal article" date="2020" name="mSystems">
        <title>Genome- and Community-Level Interaction Insights into Carbon Utilization and Element Cycling Functions of Hydrothermarchaeota in Hydrothermal Sediment.</title>
        <authorList>
            <person name="Zhou Z."/>
            <person name="Liu Y."/>
            <person name="Xu W."/>
            <person name="Pan J."/>
            <person name="Luo Z.H."/>
            <person name="Li M."/>
        </authorList>
    </citation>
    <scope>NUCLEOTIDE SEQUENCE [LARGE SCALE GENOMIC DNA]</scope>
    <source>
        <strain evidence="1">HyVt-443</strain>
    </source>
</reference>